<protein>
    <submittedName>
        <fullName evidence="1">Uncharacterized protein</fullName>
    </submittedName>
</protein>
<dbReference type="OrthoDB" id="81562at2"/>
<accession>A0A510JYQ9</accession>
<proteinExistence type="predicted"/>
<organism evidence="1 2">
    <name type="scientific">Leptotrichia trevisanii</name>
    <dbReference type="NCBI Taxonomy" id="109328"/>
    <lineage>
        <taxon>Bacteria</taxon>
        <taxon>Fusobacteriati</taxon>
        <taxon>Fusobacteriota</taxon>
        <taxon>Fusobacteriia</taxon>
        <taxon>Fusobacteriales</taxon>
        <taxon>Leptotrichiaceae</taxon>
        <taxon>Leptotrichia</taxon>
    </lineage>
</organism>
<evidence type="ECO:0000313" key="1">
    <source>
        <dbReference type="EMBL" id="BBM44512.1"/>
    </source>
</evidence>
<dbReference type="AlphaFoldDB" id="A0A510JYQ9"/>
<name>A0A510JYQ9_9FUSO</name>
<dbReference type="EMBL" id="AP019831">
    <property type="protein sequence ID" value="BBM44512.1"/>
    <property type="molecule type" value="Genomic_DNA"/>
</dbReference>
<dbReference type="RefSeq" id="WP_026749347.1">
    <property type="nucleotide sequence ID" value="NZ_AP019831.1"/>
</dbReference>
<dbReference type="Proteomes" id="UP000422644">
    <property type="component" value="Chromosome"/>
</dbReference>
<evidence type="ECO:0000313" key="2">
    <source>
        <dbReference type="Proteomes" id="UP000422644"/>
    </source>
</evidence>
<sequence>MRKVLFLIFLVVGTIGFSSNCNWYENNTGYANKMVELVKTAKLTNKIYCDIEKNKMVYETVDKENVSSLEIGLVYNKGGSKADLTYIEIANYIDKFENDINKLYPWKNLTELEYSNSPEYYKYRMYIYSPENKEEFMAYLIVYDTINGEWKRFYSKDFWNKNDENDAGMIEVMEEMGTKATDDIAY</sequence>
<gene>
    <name evidence="1" type="ORF">JMUB3870_0627</name>
</gene>
<reference evidence="1 2" key="1">
    <citation type="submission" date="2019-07" db="EMBL/GenBank/DDBJ databases">
        <title>Complete Genome Sequence of Leptotrichia trevisanii Strain JMUB3870.</title>
        <authorList>
            <person name="Watanabe S."/>
            <person name="Cui L."/>
        </authorList>
    </citation>
    <scope>NUCLEOTIDE SEQUENCE [LARGE SCALE GENOMIC DNA]</scope>
    <source>
        <strain evidence="1 2">JMUB3870</strain>
    </source>
</reference>
<keyword evidence="2" id="KW-1185">Reference proteome</keyword>